<dbReference type="EMBL" id="AZGN01000001">
    <property type="protein sequence ID" value="KRM34689.1"/>
    <property type="molecule type" value="Genomic_DNA"/>
</dbReference>
<feature type="compositionally biased region" description="Basic and acidic residues" evidence="1">
    <location>
        <begin position="1"/>
        <end position="12"/>
    </location>
</feature>
<evidence type="ECO:0000256" key="1">
    <source>
        <dbReference type="SAM" id="MobiDB-lite"/>
    </source>
</evidence>
<evidence type="ECO:0000313" key="3">
    <source>
        <dbReference type="Proteomes" id="UP000051735"/>
    </source>
</evidence>
<reference evidence="2 3" key="1">
    <citation type="journal article" date="2015" name="Genome Announc.">
        <title>Expanding the biotechnology potential of lactobacilli through comparative genomics of 213 strains and associated genera.</title>
        <authorList>
            <person name="Sun Z."/>
            <person name="Harris H.M."/>
            <person name="McCann A."/>
            <person name="Guo C."/>
            <person name="Argimon S."/>
            <person name="Zhang W."/>
            <person name="Yang X."/>
            <person name="Jeffery I.B."/>
            <person name="Cooney J.C."/>
            <person name="Kagawa T.F."/>
            <person name="Liu W."/>
            <person name="Song Y."/>
            <person name="Salvetti E."/>
            <person name="Wrobel A."/>
            <person name="Rasinkangas P."/>
            <person name="Parkhill J."/>
            <person name="Rea M.C."/>
            <person name="O'Sullivan O."/>
            <person name="Ritari J."/>
            <person name="Douillard F.P."/>
            <person name="Paul Ross R."/>
            <person name="Yang R."/>
            <person name="Briner A.E."/>
            <person name="Felis G.E."/>
            <person name="de Vos W.M."/>
            <person name="Barrangou R."/>
            <person name="Klaenhammer T.R."/>
            <person name="Caufield P.W."/>
            <person name="Cui Y."/>
            <person name="Zhang H."/>
            <person name="O'Toole P.W."/>
        </authorList>
    </citation>
    <scope>NUCLEOTIDE SEQUENCE [LARGE SCALE GENOMIC DNA]</scope>
    <source>
        <strain evidence="2 3">DSM 6629</strain>
    </source>
</reference>
<gene>
    <name evidence="2" type="ORF">FC44_GL000733</name>
</gene>
<keyword evidence="3" id="KW-1185">Reference proteome</keyword>
<dbReference type="Proteomes" id="UP000051735">
    <property type="component" value="Unassembled WGS sequence"/>
</dbReference>
<sequence>MEKTKQKDEKKKLTSLTSIGTDNNMVCGPDGCSLADHFDWAKDKQERNNK</sequence>
<name>A0ABR5PTI6_9LACO</name>
<dbReference type="RefSeq" id="WP_170207454.1">
    <property type="nucleotide sequence ID" value="NZ_AZGN01000001.1"/>
</dbReference>
<feature type="region of interest" description="Disordered" evidence="1">
    <location>
        <begin position="1"/>
        <end position="20"/>
    </location>
</feature>
<accession>A0ABR5PTI6</accession>
<proteinExistence type="predicted"/>
<dbReference type="GeneID" id="75117458"/>
<protein>
    <submittedName>
        <fullName evidence="2">Uncharacterized protein</fullName>
    </submittedName>
</protein>
<organism evidence="2 3">
    <name type="scientific">Lactobacillus intestinalis DSM 6629</name>
    <dbReference type="NCBI Taxonomy" id="1423761"/>
    <lineage>
        <taxon>Bacteria</taxon>
        <taxon>Bacillati</taxon>
        <taxon>Bacillota</taxon>
        <taxon>Bacilli</taxon>
        <taxon>Lactobacillales</taxon>
        <taxon>Lactobacillaceae</taxon>
        <taxon>Lactobacillus</taxon>
    </lineage>
</organism>
<comment type="caution">
    <text evidence="2">The sequence shown here is derived from an EMBL/GenBank/DDBJ whole genome shotgun (WGS) entry which is preliminary data.</text>
</comment>
<evidence type="ECO:0000313" key="2">
    <source>
        <dbReference type="EMBL" id="KRM34689.1"/>
    </source>
</evidence>